<proteinExistence type="inferred from homology"/>
<dbReference type="InterPro" id="IPR035929">
    <property type="entry name" value="CoaB-like_sf"/>
</dbReference>
<dbReference type="GO" id="GO:0005737">
    <property type="term" value="C:cytoplasm"/>
    <property type="evidence" value="ECO:0007669"/>
    <property type="project" value="EnsemblFungi"/>
</dbReference>
<name>G0V9T2_NAUCA</name>
<keyword evidence="4" id="KW-1185">Reference proteome</keyword>
<dbReference type="AlphaFoldDB" id="G0V9T2"/>
<dbReference type="eggNOG" id="KOG2728">
    <property type="taxonomic scope" value="Eukaryota"/>
</dbReference>
<dbReference type="STRING" id="1064592.G0V9T2"/>
<comment type="similarity">
    <text evidence="1">Belongs to the PPC synthetase family.</text>
</comment>
<evidence type="ECO:0000313" key="4">
    <source>
        <dbReference type="Proteomes" id="UP000001640"/>
    </source>
</evidence>
<gene>
    <name evidence="3" type="primary">NCAS0B06150</name>
    <name evidence="3" type="ordered locus">NCAS_0B06150</name>
</gene>
<dbReference type="Pfam" id="PF04127">
    <property type="entry name" value="DFP"/>
    <property type="match status" value="1"/>
</dbReference>
<reference key="2">
    <citation type="submission" date="2011-08" db="EMBL/GenBank/DDBJ databases">
        <title>Genome sequence of Naumovozyma castellii.</title>
        <authorList>
            <person name="Gordon J.L."/>
            <person name="Armisen D."/>
            <person name="Proux-Wera E."/>
            <person name="OhEigeartaigh S.S."/>
            <person name="Byrne K.P."/>
            <person name="Wolfe K.H."/>
        </authorList>
    </citation>
    <scope>NUCLEOTIDE SEQUENCE</scope>
    <source>
        <strain>Type strain:CBS 4309</strain>
    </source>
</reference>
<evidence type="ECO:0000313" key="3">
    <source>
        <dbReference type="EMBL" id="CCC68699.1"/>
    </source>
</evidence>
<evidence type="ECO:0000256" key="1">
    <source>
        <dbReference type="ARBA" id="ARBA00005703"/>
    </source>
</evidence>
<dbReference type="Gene3D" id="3.40.50.10300">
    <property type="entry name" value="CoaB-like"/>
    <property type="match status" value="1"/>
</dbReference>
<dbReference type="HOGENOM" id="CLU_042326_1_0_1"/>
<dbReference type="FunCoup" id="G0V9T2">
    <property type="interactions" value="847"/>
</dbReference>
<dbReference type="RefSeq" id="XP_003675070.1">
    <property type="nucleotide sequence ID" value="XM_003675022.1"/>
</dbReference>
<dbReference type="GeneID" id="96902256"/>
<evidence type="ECO:0000259" key="2">
    <source>
        <dbReference type="Pfam" id="PF04127"/>
    </source>
</evidence>
<dbReference type="InterPro" id="IPR007085">
    <property type="entry name" value="DNA/pantothenate-metab_flavo_C"/>
</dbReference>
<dbReference type="GO" id="GO:0005634">
    <property type="term" value="C:nucleus"/>
    <property type="evidence" value="ECO:0007669"/>
    <property type="project" value="EnsemblFungi"/>
</dbReference>
<dbReference type="GO" id="GO:1990143">
    <property type="term" value="C:CoA-synthesizing protein complex"/>
    <property type="evidence" value="ECO:0007669"/>
    <property type="project" value="EnsemblFungi"/>
</dbReference>
<dbReference type="Proteomes" id="UP000001640">
    <property type="component" value="Chromosome 2"/>
</dbReference>
<dbReference type="PANTHER" id="PTHR12290">
    <property type="entry name" value="CORNICHON-RELATED"/>
    <property type="match status" value="1"/>
</dbReference>
<dbReference type="GO" id="GO:0015937">
    <property type="term" value="P:coenzyme A biosynthetic process"/>
    <property type="evidence" value="ECO:0007669"/>
    <property type="project" value="EnsemblFungi"/>
</dbReference>
<feature type="domain" description="DNA/pantothenate metabolism flavoprotein C-terminal" evidence="2">
    <location>
        <begin position="81"/>
        <end position="137"/>
    </location>
</feature>
<dbReference type="GO" id="GO:1990181">
    <property type="term" value="P:acetyl-CoA biosynthetic process from pantothenate"/>
    <property type="evidence" value="ECO:0007669"/>
    <property type="project" value="EnsemblFungi"/>
</dbReference>
<dbReference type="InParanoid" id="G0V9T2"/>
<organism evidence="3 4">
    <name type="scientific">Naumovozyma castellii</name>
    <name type="common">Yeast</name>
    <name type="synonym">Saccharomyces castellii</name>
    <dbReference type="NCBI Taxonomy" id="27288"/>
    <lineage>
        <taxon>Eukaryota</taxon>
        <taxon>Fungi</taxon>
        <taxon>Dikarya</taxon>
        <taxon>Ascomycota</taxon>
        <taxon>Saccharomycotina</taxon>
        <taxon>Saccharomycetes</taxon>
        <taxon>Saccharomycetales</taxon>
        <taxon>Saccharomycetaceae</taxon>
        <taxon>Naumovozyma</taxon>
    </lineage>
</organism>
<reference evidence="3 4" key="1">
    <citation type="journal article" date="2011" name="Proc. Natl. Acad. Sci. U.S.A.">
        <title>Evolutionary erosion of yeast sex chromosomes by mating-type switching accidents.</title>
        <authorList>
            <person name="Gordon J.L."/>
            <person name="Armisen D."/>
            <person name="Proux-Wera E."/>
            <person name="Oheigeartaigh S.S."/>
            <person name="Byrne K.P."/>
            <person name="Wolfe K.H."/>
        </authorList>
    </citation>
    <scope>NUCLEOTIDE SEQUENCE [LARGE SCALE GENOMIC DNA]</scope>
    <source>
        <strain evidence="4">ATCC 76901 / BCRC 22586 / CBS 4309 / NBRC 1992 / NRRL Y-12630</strain>
    </source>
</reference>
<dbReference type="EMBL" id="HE576753">
    <property type="protein sequence ID" value="CCC68699.1"/>
    <property type="molecule type" value="Genomic_DNA"/>
</dbReference>
<dbReference type="OrthoDB" id="70224at2759"/>
<dbReference type="KEGG" id="ncs:NCAS_0B06150"/>
<dbReference type="OMA" id="LERYQHH"/>
<sequence>MSPNPTGTSSQRQGKKQNIIHTSTTDFAHAIDRTINDDAFPVAYTTEEQHYFQTNPRPSYLDDLLVQAKEFIELQHSLGREKIVLITSGGTTVPLENNTVRFIDNFSAGTRGASSAEQFLQNGYSVIFLHREFSLTPFNRLFSHGVGSLFLDFFDTNGVVKDEYKEVVLANKVLYDKFLIHERKLLMLPFTTVNQYLWSLRGVAQLMNTRGSLFYLAAAVSDFFIPVSRLPEHKIQSRDYKLDSQPKEHKIGRELTMTTSEGQLVINLDPVPKFLRRLVESWASQAMLVSFKLETDESILISKATLALDRYNHQLVIGNLLQTRHKEVVFVSPENRKGDWIHLADDDHRELEELMIPEVIRRHKQWIELQKS</sequence>
<dbReference type="SUPFAM" id="SSF102645">
    <property type="entry name" value="CoaB-like"/>
    <property type="match status" value="1"/>
</dbReference>
<dbReference type="GO" id="GO:0004632">
    <property type="term" value="F:phosphopantothenate--cysteine ligase activity"/>
    <property type="evidence" value="ECO:0007669"/>
    <property type="project" value="EnsemblFungi"/>
</dbReference>
<accession>G0V9T2</accession>
<protein>
    <recommendedName>
        <fullName evidence="2">DNA/pantothenate metabolism flavoprotein C-terminal domain-containing protein</fullName>
    </recommendedName>
</protein>